<organism evidence="1 2">
    <name type="scientific">Paenibacillus aceti</name>
    <dbReference type="NCBI Taxonomy" id="1820010"/>
    <lineage>
        <taxon>Bacteria</taxon>
        <taxon>Bacillati</taxon>
        <taxon>Bacillota</taxon>
        <taxon>Bacilli</taxon>
        <taxon>Bacillales</taxon>
        <taxon>Paenibacillaceae</taxon>
        <taxon>Paenibacillus</taxon>
    </lineage>
</organism>
<evidence type="ECO:0000313" key="2">
    <source>
        <dbReference type="Proteomes" id="UP000608420"/>
    </source>
</evidence>
<comment type="caution">
    <text evidence="1">The sequence shown here is derived from an EMBL/GenBank/DDBJ whole genome shotgun (WGS) entry which is preliminary data.</text>
</comment>
<name>A0ABQ1W0W0_9BACL</name>
<dbReference type="EMBL" id="BMIW01000027">
    <property type="protein sequence ID" value="GGG09031.1"/>
    <property type="molecule type" value="Genomic_DNA"/>
</dbReference>
<reference evidence="2" key="1">
    <citation type="journal article" date="2019" name="Int. J. Syst. Evol. Microbiol.">
        <title>The Global Catalogue of Microorganisms (GCM) 10K type strain sequencing project: providing services to taxonomists for standard genome sequencing and annotation.</title>
        <authorList>
            <consortium name="The Broad Institute Genomics Platform"/>
            <consortium name="The Broad Institute Genome Sequencing Center for Infectious Disease"/>
            <person name="Wu L."/>
            <person name="Ma J."/>
        </authorList>
    </citation>
    <scope>NUCLEOTIDE SEQUENCE [LARGE SCALE GENOMIC DNA]</scope>
    <source>
        <strain evidence="2">CGMCC 1.15420</strain>
    </source>
</reference>
<evidence type="ECO:0000313" key="1">
    <source>
        <dbReference type="EMBL" id="GGG09031.1"/>
    </source>
</evidence>
<keyword evidence="2" id="KW-1185">Reference proteome</keyword>
<sequence length="193" mass="22847">MYPNIEVPFELGSFDTMSKREADHFFMWFLENRKNRIQVLVDYYESTGGGSPKDLDLTTKSLNLLWNWFVPRIVQIKKTSEELAEENEQLPWWIKTECSENEYKLSKETEIMIMDIGLYFGEVLIQQFVQLKWGIIYKPRNFVDVNRPIIVGFNKNMTLNPVRVVNTCTYKAAKGIQSNDLYSLYQIWAEYVE</sequence>
<proteinExistence type="predicted"/>
<accession>A0ABQ1W0W0</accession>
<dbReference type="RefSeq" id="WP_120461600.1">
    <property type="nucleotide sequence ID" value="NZ_BMIW01000027.1"/>
</dbReference>
<protein>
    <submittedName>
        <fullName evidence="1">Uncharacterized protein</fullName>
    </submittedName>
</protein>
<gene>
    <name evidence="1" type="ORF">GCM10010913_33540</name>
</gene>
<dbReference type="Proteomes" id="UP000608420">
    <property type="component" value="Unassembled WGS sequence"/>
</dbReference>